<evidence type="ECO:0000256" key="14">
    <source>
        <dbReference type="PIRSR" id="PIRSR000948-2"/>
    </source>
</evidence>
<feature type="chain" id="PRO_5029451064" description="Sphingomyelin phosphodiesterase" evidence="15">
    <location>
        <begin position="16"/>
        <end position="592"/>
    </location>
</feature>
<dbReference type="PANTHER" id="PTHR10340">
    <property type="entry name" value="SPHINGOMYELIN PHOSPHODIESTERASE"/>
    <property type="match status" value="1"/>
</dbReference>
<protein>
    <recommendedName>
        <fullName evidence="12">Sphingomyelin phosphodiesterase</fullName>
        <ecNumber evidence="12">3.1.4.12</ecNumber>
    </recommendedName>
</protein>
<evidence type="ECO:0000256" key="15">
    <source>
        <dbReference type="SAM" id="SignalP"/>
    </source>
</evidence>
<comment type="cofactor">
    <cofactor evidence="13">
        <name>Zn(2+)</name>
        <dbReference type="ChEBI" id="CHEBI:29105"/>
    </cofactor>
    <text evidence="13">Binds 2 Zn(2+) ions per subunit.</text>
</comment>
<dbReference type="GO" id="GO:0005764">
    <property type="term" value="C:lysosome"/>
    <property type="evidence" value="ECO:0007669"/>
    <property type="project" value="TreeGrafter"/>
</dbReference>
<dbReference type="SUPFAM" id="SSF56300">
    <property type="entry name" value="Metallo-dependent phosphatases"/>
    <property type="match status" value="1"/>
</dbReference>
<comment type="function">
    <text evidence="12">Converts sphingomyelin to ceramide.</text>
</comment>
<comment type="catalytic activity">
    <reaction evidence="11">
        <text>a sphingomyelin + H2O = phosphocholine + an N-acylsphing-4-enine + H(+)</text>
        <dbReference type="Rhea" id="RHEA:19253"/>
        <dbReference type="ChEBI" id="CHEBI:15377"/>
        <dbReference type="ChEBI" id="CHEBI:15378"/>
        <dbReference type="ChEBI" id="CHEBI:17636"/>
        <dbReference type="ChEBI" id="CHEBI:52639"/>
        <dbReference type="ChEBI" id="CHEBI:295975"/>
        <dbReference type="EC" id="3.1.4.12"/>
    </reaction>
    <physiologicalReaction direction="left-to-right" evidence="11">
        <dbReference type="Rhea" id="RHEA:19254"/>
    </physiologicalReaction>
</comment>
<feature type="disulfide bond" evidence="14">
    <location>
        <begin position="363"/>
        <end position="411"/>
    </location>
</feature>
<evidence type="ECO:0000313" key="17">
    <source>
        <dbReference type="Proteomes" id="UP000025227"/>
    </source>
</evidence>
<dbReference type="PIRSF" id="PIRSF000948">
    <property type="entry name" value="Sphingomy_PDE"/>
    <property type="match status" value="1"/>
</dbReference>
<feature type="disulfide bond" evidence="14">
    <location>
        <begin position="53"/>
        <end position="118"/>
    </location>
</feature>
<dbReference type="InterPro" id="IPR011160">
    <property type="entry name" value="Sphingomy_PDE"/>
</dbReference>
<feature type="binding site" evidence="13">
    <location>
        <position position="169"/>
    </location>
    <ligand>
        <name>Zn(2+)</name>
        <dbReference type="ChEBI" id="CHEBI:29105"/>
        <label>1</label>
    </ligand>
</feature>
<evidence type="ECO:0000256" key="9">
    <source>
        <dbReference type="ARBA" id="ARBA00023180"/>
    </source>
</evidence>
<keyword evidence="9" id="KW-0325">Glycoprotein</keyword>
<keyword evidence="17" id="KW-1185">Reference proteome</keyword>
<feature type="disulfide bond" evidence="14">
    <location>
        <begin position="81"/>
        <end position="92"/>
    </location>
</feature>
<feature type="binding site" evidence="13">
    <location>
        <position position="167"/>
    </location>
    <ligand>
        <name>Zn(2+)</name>
        <dbReference type="ChEBI" id="CHEBI:29105"/>
        <label>1</label>
    </ligand>
</feature>
<feature type="disulfide bond" evidence="14">
    <location>
        <begin position="182"/>
        <end position="194"/>
    </location>
</feature>
<dbReference type="GO" id="GO:0061750">
    <property type="term" value="F:acid sphingomyelin phosphodiesterase activity"/>
    <property type="evidence" value="ECO:0007669"/>
    <property type="project" value="TreeGrafter"/>
</dbReference>
<evidence type="ECO:0000256" key="3">
    <source>
        <dbReference type="ARBA" id="ARBA00022525"/>
    </source>
</evidence>
<dbReference type="GO" id="GO:0046513">
    <property type="term" value="P:ceramide biosynthetic process"/>
    <property type="evidence" value="ECO:0007669"/>
    <property type="project" value="TreeGrafter"/>
</dbReference>
<dbReference type="Gene3D" id="1.10.225.10">
    <property type="entry name" value="Saposin-like"/>
    <property type="match status" value="1"/>
</dbReference>
<dbReference type="OrthoDB" id="282973at2759"/>
<keyword evidence="4 13" id="KW-0479">Metal-binding</keyword>
<dbReference type="Pfam" id="PF00149">
    <property type="entry name" value="Metallophos"/>
    <property type="match status" value="1"/>
</dbReference>
<feature type="binding site" evidence="13">
    <location>
        <position position="437"/>
    </location>
    <ligand>
        <name>Zn(2+)</name>
        <dbReference type="ChEBI" id="CHEBI:29105"/>
        <label>2</label>
    </ligand>
</feature>
<feature type="disulfide bond" evidence="14">
    <location>
        <begin position="195"/>
        <end position="225"/>
    </location>
</feature>
<dbReference type="GO" id="GO:0005615">
    <property type="term" value="C:extracellular space"/>
    <property type="evidence" value="ECO:0007669"/>
    <property type="project" value="TreeGrafter"/>
</dbReference>
<dbReference type="InterPro" id="IPR045473">
    <property type="entry name" value="ASM_C"/>
</dbReference>
<evidence type="ECO:0000256" key="7">
    <source>
        <dbReference type="ARBA" id="ARBA00022833"/>
    </source>
</evidence>
<dbReference type="AlphaFoldDB" id="A0A7I4YR24"/>
<evidence type="ECO:0000256" key="4">
    <source>
        <dbReference type="ARBA" id="ARBA00022723"/>
    </source>
</evidence>
<dbReference type="InterPro" id="IPR004843">
    <property type="entry name" value="Calcineurin-like_PHP"/>
</dbReference>
<dbReference type="CDD" id="cd00842">
    <property type="entry name" value="MPP_ASMase"/>
    <property type="match status" value="1"/>
</dbReference>
<feature type="binding site" evidence="13">
    <location>
        <position position="403"/>
    </location>
    <ligand>
        <name>Zn(2+)</name>
        <dbReference type="ChEBI" id="CHEBI:29105"/>
        <label>2</label>
    </ligand>
</feature>
<feature type="domain" description="Saposin B-type" evidence="16">
    <location>
        <begin position="46"/>
        <end position="129"/>
    </location>
</feature>
<evidence type="ECO:0000256" key="13">
    <source>
        <dbReference type="PIRSR" id="PIRSR000948-1"/>
    </source>
</evidence>
<dbReference type="InterPro" id="IPR008139">
    <property type="entry name" value="SaposinB_dom"/>
</dbReference>
<evidence type="ECO:0000259" key="16">
    <source>
        <dbReference type="PROSITE" id="PS50015"/>
    </source>
</evidence>
<dbReference type="SUPFAM" id="SSF47862">
    <property type="entry name" value="Saposin"/>
    <property type="match status" value="1"/>
</dbReference>
<comment type="similarity">
    <text evidence="2 12">Belongs to the acid sphingomyelinase family.</text>
</comment>
<feature type="binding site" evidence="13">
    <location>
        <position position="439"/>
    </location>
    <ligand>
        <name>Zn(2+)</name>
        <dbReference type="ChEBI" id="CHEBI:29105"/>
        <label>1</label>
    </ligand>
</feature>
<evidence type="ECO:0000256" key="10">
    <source>
        <dbReference type="ARBA" id="ARBA00023295"/>
    </source>
</evidence>
<accession>A0A7I4YR24</accession>
<evidence type="ECO:0000256" key="2">
    <source>
        <dbReference type="ARBA" id="ARBA00008234"/>
    </source>
</evidence>
<dbReference type="GO" id="GO:0016020">
    <property type="term" value="C:membrane"/>
    <property type="evidence" value="ECO:0007669"/>
    <property type="project" value="GOC"/>
</dbReference>
<feature type="binding site" evidence="13">
    <location>
        <position position="294"/>
    </location>
    <ligand>
        <name>Zn(2+)</name>
        <dbReference type="ChEBI" id="CHEBI:29105"/>
        <label>2</label>
    </ligand>
</feature>
<dbReference type="GO" id="GO:0046872">
    <property type="term" value="F:metal ion binding"/>
    <property type="evidence" value="ECO:0007669"/>
    <property type="project" value="UniProtKB-KW"/>
</dbReference>
<sequence length="592" mass="68717">MKLLILIAVASLGLASVLPENSGNVVISKNKVMRRMRRFISEPKNLPISCDVCTMMIDVINLLISQNKTDVEIENFLTEMCDTFNIEQPHVCKHIIQAFAYELIFVLEKALFTPNEFCGAFIKNCGLSEFPFHVMWNISIPDNKPPVNPWPTIPDNKPTYRVLHLSDIHIDRQYAVGSEAYCQLDDALGTYAMCCRDYADDTSDSRTKKKPIYVPSGPWGMPYSCDLPYQTFDAALSHISKAHKDLDYIMITGDFEAHDSWDYTQDLTRANIRNLTALLLKYFPKTPVYVSIGNHEGVPQDAMAPHTMPEYDQRGPQWLYSLMKEMWSNWLPQSSLADVQYRASYAVYPKPGLKLISINTVYCSEFNFYLYINQVDPDATLEWLIDELVDSEAKGDKVHIISHIPPGDDYCLKGWSYNFFEIVKRFENTIAQQFYGHTHNDHFQVYYDPDDNMRPFHFNWITPSITTFDFNHPAYRIYTIDGGYSGATYTVKDAETYYGNVTEANIDNKPPVWRLEYTTKEFYNMTDFSPQSWSALSDRLWKDKELFRKFMKNYYRNDFNNECYMDDSCRRSFVCAMKQARSYDETFCAGLK</sequence>
<dbReference type="Pfam" id="PF19272">
    <property type="entry name" value="ASMase_C"/>
    <property type="match status" value="1"/>
</dbReference>
<feature type="binding site" evidence="13">
    <location>
        <position position="254"/>
    </location>
    <ligand>
        <name>Zn(2+)</name>
        <dbReference type="ChEBI" id="CHEBI:29105"/>
        <label>1</label>
    </ligand>
</feature>
<dbReference type="PANTHER" id="PTHR10340:SF54">
    <property type="entry name" value="SPHINGOMYELIN PHOSPHODIESTERASE 2"/>
    <property type="match status" value="1"/>
</dbReference>
<dbReference type="Gene3D" id="3.60.21.10">
    <property type="match status" value="1"/>
</dbReference>
<keyword evidence="7 13" id="KW-0862">Zinc</keyword>
<evidence type="ECO:0000256" key="1">
    <source>
        <dbReference type="ARBA" id="ARBA00004613"/>
    </source>
</evidence>
<keyword evidence="5 15" id="KW-0732">Signal</keyword>
<reference evidence="18" key="1">
    <citation type="submission" date="2020-12" db="UniProtKB">
        <authorList>
            <consortium name="WormBaseParasite"/>
        </authorList>
    </citation>
    <scope>IDENTIFICATION</scope>
    <source>
        <strain evidence="18">MHco3</strain>
    </source>
</reference>
<evidence type="ECO:0000313" key="18">
    <source>
        <dbReference type="WBParaSite" id="HCON_00123320-00001"/>
    </source>
</evidence>
<dbReference type="InterPro" id="IPR011001">
    <property type="entry name" value="Saposin-like"/>
</dbReference>
<dbReference type="GO" id="GO:0016798">
    <property type="term" value="F:hydrolase activity, acting on glycosyl bonds"/>
    <property type="evidence" value="ECO:0007669"/>
    <property type="project" value="UniProtKB-KW"/>
</dbReference>
<dbReference type="GO" id="GO:0006685">
    <property type="term" value="P:sphingomyelin catabolic process"/>
    <property type="evidence" value="ECO:0007669"/>
    <property type="project" value="UniProtKB-UniRule"/>
</dbReference>
<evidence type="ECO:0000256" key="8">
    <source>
        <dbReference type="ARBA" id="ARBA00023157"/>
    </source>
</evidence>
<evidence type="ECO:0000256" key="11">
    <source>
        <dbReference type="ARBA" id="ARBA00047268"/>
    </source>
</evidence>
<feature type="binding site" evidence="13">
    <location>
        <position position="254"/>
    </location>
    <ligand>
        <name>Zn(2+)</name>
        <dbReference type="ChEBI" id="CHEBI:29105"/>
        <label>2</label>
    </ligand>
</feature>
<dbReference type="InterPro" id="IPR041805">
    <property type="entry name" value="ASMase/PPN1_MPP"/>
</dbReference>
<dbReference type="InterPro" id="IPR029052">
    <property type="entry name" value="Metallo-depent_PP-like"/>
</dbReference>
<feature type="disulfide bond" evidence="14">
    <location>
        <begin position="50"/>
        <end position="125"/>
    </location>
</feature>
<dbReference type="PROSITE" id="PS50015">
    <property type="entry name" value="SAP_B"/>
    <property type="match status" value="1"/>
</dbReference>
<dbReference type="Proteomes" id="UP000025227">
    <property type="component" value="Unplaced"/>
</dbReference>
<organism evidence="17 18">
    <name type="scientific">Haemonchus contortus</name>
    <name type="common">Barber pole worm</name>
    <dbReference type="NCBI Taxonomy" id="6289"/>
    <lineage>
        <taxon>Eukaryota</taxon>
        <taxon>Metazoa</taxon>
        <taxon>Ecdysozoa</taxon>
        <taxon>Nematoda</taxon>
        <taxon>Chromadorea</taxon>
        <taxon>Rhabditida</taxon>
        <taxon>Rhabditina</taxon>
        <taxon>Rhabditomorpha</taxon>
        <taxon>Strongyloidea</taxon>
        <taxon>Trichostrongylidae</taxon>
        <taxon>Haemonchus</taxon>
    </lineage>
</organism>
<evidence type="ECO:0000256" key="12">
    <source>
        <dbReference type="PIRNR" id="PIRNR000948"/>
    </source>
</evidence>
<keyword evidence="3" id="KW-0964">Secreted</keyword>
<dbReference type="SMART" id="SM00741">
    <property type="entry name" value="SapB"/>
    <property type="match status" value="1"/>
</dbReference>
<evidence type="ECO:0000256" key="6">
    <source>
        <dbReference type="ARBA" id="ARBA00022801"/>
    </source>
</evidence>
<name>A0A7I4YR24_HAECO</name>
<comment type="subcellular location">
    <subcellularLocation>
        <location evidence="1">Secreted</location>
    </subcellularLocation>
</comment>
<feature type="signal peptide" evidence="15">
    <location>
        <begin position="1"/>
        <end position="15"/>
    </location>
</feature>
<proteinExistence type="inferred from homology"/>
<evidence type="ECO:0000256" key="5">
    <source>
        <dbReference type="ARBA" id="ARBA00022729"/>
    </source>
</evidence>
<keyword evidence="10 12" id="KW-0326">Glycosidase</keyword>
<dbReference type="WBParaSite" id="HCON_00123320-00001">
    <property type="protein sequence ID" value="HCON_00123320-00001"/>
    <property type="gene ID" value="HCON_00123320"/>
</dbReference>
<dbReference type="EC" id="3.1.4.12" evidence="12"/>
<keyword evidence="8 14" id="KW-1015">Disulfide bond</keyword>
<keyword evidence="6 12" id="KW-0378">Hydrolase</keyword>
<dbReference type="OMA" id="HNVTVAM"/>